<accession>A0A1I0QI68</accession>
<dbReference type="AlphaFoldDB" id="A0A1I0QI68"/>
<evidence type="ECO:0000313" key="2">
    <source>
        <dbReference type="Proteomes" id="UP000199437"/>
    </source>
</evidence>
<reference evidence="2" key="1">
    <citation type="submission" date="2016-10" db="EMBL/GenBank/DDBJ databases">
        <authorList>
            <person name="Varghese N."/>
            <person name="Submissions S."/>
        </authorList>
    </citation>
    <scope>NUCLEOTIDE SEQUENCE [LARGE SCALE GENOMIC DNA]</scope>
    <source>
        <strain evidence="2">CGMCC 1.12402</strain>
    </source>
</reference>
<gene>
    <name evidence="1" type="ORF">SAMN05216290_2359</name>
</gene>
<name>A0A1I0QI68_9BACT</name>
<dbReference type="GeneID" id="99987061"/>
<evidence type="ECO:0000313" key="1">
    <source>
        <dbReference type="EMBL" id="SEW26684.1"/>
    </source>
</evidence>
<organism evidence="1 2">
    <name type="scientific">Roseivirga pacifica</name>
    <dbReference type="NCBI Taxonomy" id="1267423"/>
    <lineage>
        <taxon>Bacteria</taxon>
        <taxon>Pseudomonadati</taxon>
        <taxon>Bacteroidota</taxon>
        <taxon>Cytophagia</taxon>
        <taxon>Cytophagales</taxon>
        <taxon>Roseivirgaceae</taxon>
        <taxon>Roseivirga</taxon>
    </lineage>
</organism>
<protein>
    <submittedName>
        <fullName evidence="1">Uncharacterized protein</fullName>
    </submittedName>
</protein>
<dbReference type="EMBL" id="FOIR01000002">
    <property type="protein sequence ID" value="SEW26684.1"/>
    <property type="molecule type" value="Genomic_DNA"/>
</dbReference>
<dbReference type="Proteomes" id="UP000199437">
    <property type="component" value="Unassembled WGS sequence"/>
</dbReference>
<dbReference type="RefSeq" id="WP_090258782.1">
    <property type="nucleotide sequence ID" value="NZ_FOIR01000002.1"/>
</dbReference>
<keyword evidence="2" id="KW-1185">Reference proteome</keyword>
<proteinExistence type="predicted"/>
<sequence length="84" mass="9731">MNLETIESQDYLQTILSLQNESVILSIRDLRFDSEWICFTKQLSLQNALLNKKHLSNHSDLDNKDLLKLMSADEVAFVLMMKTS</sequence>